<dbReference type="InterPro" id="IPR012677">
    <property type="entry name" value="Nucleotide-bd_a/b_plait_sf"/>
</dbReference>
<name>A0A2C5YCF3_9HYPO</name>
<dbReference type="OrthoDB" id="167718at2759"/>
<feature type="region of interest" description="Disordered" evidence="3">
    <location>
        <begin position="303"/>
        <end position="376"/>
    </location>
</feature>
<dbReference type="SUPFAM" id="SSF54928">
    <property type="entry name" value="RNA-binding domain, RBD"/>
    <property type="match status" value="1"/>
</dbReference>
<dbReference type="Pfam" id="PF00076">
    <property type="entry name" value="RRM_1"/>
    <property type="match status" value="1"/>
</dbReference>
<feature type="compositionally biased region" description="Basic and acidic residues" evidence="3">
    <location>
        <begin position="195"/>
        <end position="204"/>
    </location>
</feature>
<feature type="region of interest" description="Disordered" evidence="3">
    <location>
        <begin position="1"/>
        <end position="218"/>
    </location>
</feature>
<evidence type="ECO:0000259" key="4">
    <source>
        <dbReference type="PROSITE" id="PS50102"/>
    </source>
</evidence>
<protein>
    <recommendedName>
        <fullName evidence="4">RRM domain-containing protein</fullName>
    </recommendedName>
</protein>
<feature type="compositionally biased region" description="Basic residues" evidence="3">
    <location>
        <begin position="41"/>
        <end position="58"/>
    </location>
</feature>
<evidence type="ECO:0000313" key="6">
    <source>
        <dbReference type="Proteomes" id="UP000226192"/>
    </source>
</evidence>
<dbReference type="PANTHER" id="PTHR23236">
    <property type="entry name" value="EUKARYOTIC TRANSLATION INITIATION FACTOR 4B/4H"/>
    <property type="match status" value="1"/>
</dbReference>
<dbReference type="GO" id="GO:0019843">
    <property type="term" value="F:rRNA binding"/>
    <property type="evidence" value="ECO:0007669"/>
    <property type="project" value="TreeGrafter"/>
</dbReference>
<dbReference type="AlphaFoldDB" id="A0A2C5YCF3"/>
<dbReference type="PROSITE" id="PS50102">
    <property type="entry name" value="RRM"/>
    <property type="match status" value="1"/>
</dbReference>
<reference evidence="5 6" key="1">
    <citation type="submission" date="2017-06" db="EMBL/GenBank/DDBJ databases">
        <title>Ant-infecting Ophiocordyceps genomes reveal a high diversity of potential behavioral manipulation genes and a possible major role for enterotoxins.</title>
        <authorList>
            <person name="De Bekker C."/>
            <person name="Evans H.C."/>
            <person name="Brachmann A."/>
            <person name="Hughes D.P."/>
        </authorList>
    </citation>
    <scope>NUCLEOTIDE SEQUENCE [LARGE SCALE GENOMIC DNA]</scope>
    <source>
        <strain evidence="5 6">Map64</strain>
    </source>
</reference>
<dbReference type="InterPro" id="IPR035979">
    <property type="entry name" value="RBD_domain_sf"/>
</dbReference>
<organism evidence="5 6">
    <name type="scientific">Ophiocordyceps australis</name>
    <dbReference type="NCBI Taxonomy" id="1399860"/>
    <lineage>
        <taxon>Eukaryota</taxon>
        <taxon>Fungi</taxon>
        <taxon>Dikarya</taxon>
        <taxon>Ascomycota</taxon>
        <taxon>Pezizomycotina</taxon>
        <taxon>Sordariomycetes</taxon>
        <taxon>Hypocreomycetidae</taxon>
        <taxon>Hypocreales</taxon>
        <taxon>Ophiocordycipitaceae</taxon>
        <taxon>Ophiocordyceps</taxon>
    </lineage>
</organism>
<dbReference type="Proteomes" id="UP000226192">
    <property type="component" value="Unassembled WGS sequence"/>
</dbReference>
<dbReference type="InterPro" id="IPR000504">
    <property type="entry name" value="RRM_dom"/>
</dbReference>
<dbReference type="PANTHER" id="PTHR23236:SF51">
    <property type="entry name" value="NUCLEOLAR PROTEIN 6"/>
    <property type="match status" value="1"/>
</dbReference>
<dbReference type="Gene3D" id="3.30.70.330">
    <property type="match status" value="1"/>
</dbReference>
<dbReference type="EMBL" id="NJET01000008">
    <property type="protein sequence ID" value="PHH66397.1"/>
    <property type="molecule type" value="Genomic_DNA"/>
</dbReference>
<dbReference type="GO" id="GO:0005730">
    <property type="term" value="C:nucleolus"/>
    <property type="evidence" value="ECO:0007669"/>
    <property type="project" value="TreeGrafter"/>
</dbReference>
<feature type="compositionally biased region" description="Basic and acidic residues" evidence="3">
    <location>
        <begin position="316"/>
        <end position="354"/>
    </location>
</feature>
<keyword evidence="6" id="KW-1185">Reference proteome</keyword>
<accession>A0A2C5YCF3</accession>
<evidence type="ECO:0000256" key="1">
    <source>
        <dbReference type="ARBA" id="ARBA00022884"/>
    </source>
</evidence>
<evidence type="ECO:0000256" key="2">
    <source>
        <dbReference type="PROSITE-ProRule" id="PRU00176"/>
    </source>
</evidence>
<evidence type="ECO:0000256" key="3">
    <source>
        <dbReference type="SAM" id="MobiDB-lite"/>
    </source>
</evidence>
<proteinExistence type="predicted"/>
<comment type="caution">
    <text evidence="5">The sequence shown here is derived from an EMBL/GenBank/DDBJ whole genome shotgun (WGS) entry which is preliminary data.</text>
</comment>
<feature type="compositionally biased region" description="Basic and acidic residues" evidence="3">
    <location>
        <begin position="30"/>
        <end position="40"/>
    </location>
</feature>
<feature type="domain" description="RRM" evidence="4">
    <location>
        <begin position="223"/>
        <end position="306"/>
    </location>
</feature>
<feature type="compositionally biased region" description="Basic residues" evidence="3">
    <location>
        <begin position="173"/>
        <end position="182"/>
    </location>
</feature>
<evidence type="ECO:0000313" key="5">
    <source>
        <dbReference type="EMBL" id="PHH66397.1"/>
    </source>
</evidence>
<sequence>MKSKRARDTVTVPAEGTNTTEEPPAKKRKSDSEGPDEVKQKKIKKDKKKEKKERKEKKDKKENRREKKDKRKNLQDLPEEELQSELRSASEKENEPTIEVGAEKEPSKNGKKEQSNGKDVNGIGKHDKVSPDDFPAEMVSKREKKSKREKSEAKNGVNGDAKKHKAKEDKKHKEAQKKKKKKETQGTQESQESQDEAKDPKDPEAMVTTNTTTASDKPKADRHIVFVGNLPYTATTASIKAHFAPVQPVAVRCLTQRKDVSLCRGVAFVDLPSAKAQRTCLDRFHHSTFDDGQSPSRKINVELTAGGGGKTKHRTEKILQRNKKLDENRSKRIEQEKVSKENAQRQDDTTHVDQQEQNMGDSIHPSRLARNPRLGK</sequence>
<dbReference type="FunFam" id="3.30.70.330:FF:000376">
    <property type="entry name" value="Putative RNA binding protein"/>
    <property type="match status" value="1"/>
</dbReference>
<keyword evidence="1 2" id="KW-0694">RNA-binding</keyword>
<gene>
    <name evidence="5" type="ORF">CDD81_7452</name>
</gene>
<feature type="compositionally biased region" description="Basic and acidic residues" evidence="3">
    <location>
        <begin position="88"/>
        <end position="116"/>
    </location>
</feature>
<dbReference type="SMART" id="SM00360">
    <property type="entry name" value="RRM"/>
    <property type="match status" value="1"/>
</dbReference>
<dbReference type="GO" id="GO:0042274">
    <property type="term" value="P:ribosomal small subunit biogenesis"/>
    <property type="evidence" value="ECO:0007669"/>
    <property type="project" value="TreeGrafter"/>
</dbReference>
<dbReference type="STRING" id="1399860.A0A2C5YCF3"/>